<evidence type="ECO:0000313" key="2">
    <source>
        <dbReference type="Ensembl" id="ENSSRHP00000019079.1"/>
    </source>
</evidence>
<name>A0A673GZC8_9TELE</name>
<dbReference type="PANTHER" id="PTHR18806">
    <property type="entry name" value="RBM25 PROTEIN"/>
    <property type="match status" value="1"/>
</dbReference>
<dbReference type="Proteomes" id="UP000472270">
    <property type="component" value="Unassembled WGS sequence"/>
</dbReference>
<evidence type="ECO:0000313" key="3">
    <source>
        <dbReference type="Proteomes" id="UP000472270"/>
    </source>
</evidence>
<proteinExistence type="predicted"/>
<feature type="region of interest" description="Disordered" evidence="1">
    <location>
        <begin position="94"/>
        <end position="115"/>
    </location>
</feature>
<sequence>MLFIIRGTRDQLKRETLIILLIIGVSANMSFPPHLNQIAQLPPGISPSQFAGFPTTVPTGNVTPIIPVPVGMMPPSPAVLIQTAMPVVQKLTKDSFGTRNKDSEEGTGNNTGPTTTVFVGNISEKASDMLVRQMLARLVSLSDCFMSCKPKLSWIPGRPVRGDEMG</sequence>
<dbReference type="GO" id="GO:0000381">
    <property type="term" value="P:regulation of alternative mRNA splicing, via spliceosome"/>
    <property type="evidence" value="ECO:0007669"/>
    <property type="project" value="TreeGrafter"/>
</dbReference>
<keyword evidence="3" id="KW-1185">Reference proteome</keyword>
<dbReference type="InterPro" id="IPR052768">
    <property type="entry name" value="RBM25"/>
</dbReference>
<dbReference type="Ensembl" id="ENSSRHT00000019689.1">
    <property type="protein sequence ID" value="ENSSRHP00000019079.1"/>
    <property type="gene ID" value="ENSSRHG00000010325.1"/>
</dbReference>
<dbReference type="GO" id="GO:0003729">
    <property type="term" value="F:mRNA binding"/>
    <property type="evidence" value="ECO:0007669"/>
    <property type="project" value="TreeGrafter"/>
</dbReference>
<dbReference type="AlphaFoldDB" id="A0A673GZC8"/>
<reference evidence="2" key="2">
    <citation type="submission" date="2025-09" db="UniProtKB">
        <authorList>
            <consortium name="Ensembl"/>
        </authorList>
    </citation>
    <scope>IDENTIFICATION</scope>
</reference>
<accession>A0A673GZC8</accession>
<dbReference type="GO" id="GO:0005681">
    <property type="term" value="C:spliceosomal complex"/>
    <property type="evidence" value="ECO:0007669"/>
    <property type="project" value="TreeGrafter"/>
</dbReference>
<feature type="compositionally biased region" description="Low complexity" evidence="1">
    <location>
        <begin position="106"/>
        <end position="115"/>
    </location>
</feature>
<gene>
    <name evidence="2" type="primary">LOC107724189</name>
</gene>
<evidence type="ECO:0000256" key="1">
    <source>
        <dbReference type="SAM" id="MobiDB-lite"/>
    </source>
</evidence>
<dbReference type="PANTHER" id="PTHR18806:SF4">
    <property type="entry name" value="RNA-BINDING PROTEIN 25"/>
    <property type="match status" value="1"/>
</dbReference>
<protein>
    <submittedName>
        <fullName evidence="2">RNA-binding protein 25-like</fullName>
    </submittedName>
</protein>
<reference evidence="2" key="1">
    <citation type="submission" date="2025-08" db="UniProtKB">
        <authorList>
            <consortium name="Ensembl"/>
        </authorList>
    </citation>
    <scope>IDENTIFICATION</scope>
</reference>
<organism evidence="2 3">
    <name type="scientific">Sinocyclocheilus rhinocerous</name>
    <dbReference type="NCBI Taxonomy" id="307959"/>
    <lineage>
        <taxon>Eukaryota</taxon>
        <taxon>Metazoa</taxon>
        <taxon>Chordata</taxon>
        <taxon>Craniata</taxon>
        <taxon>Vertebrata</taxon>
        <taxon>Euteleostomi</taxon>
        <taxon>Actinopterygii</taxon>
        <taxon>Neopterygii</taxon>
        <taxon>Teleostei</taxon>
        <taxon>Ostariophysi</taxon>
        <taxon>Cypriniformes</taxon>
        <taxon>Cyprinidae</taxon>
        <taxon>Cyprininae</taxon>
        <taxon>Sinocyclocheilus</taxon>
    </lineage>
</organism>